<protein>
    <submittedName>
        <fullName evidence="1">Uncharacterized protein</fullName>
    </submittedName>
</protein>
<dbReference type="EMBL" id="CAUYUJ010001751">
    <property type="protein sequence ID" value="CAK0797444.1"/>
    <property type="molecule type" value="Genomic_DNA"/>
</dbReference>
<proteinExistence type="predicted"/>
<accession>A0ABN9Q049</accession>
<name>A0ABN9Q049_9DINO</name>
<comment type="caution">
    <text evidence="1">The sequence shown here is derived from an EMBL/GenBank/DDBJ whole genome shotgun (WGS) entry which is preliminary data.</text>
</comment>
<sequence>MAGLVDPPANLKGPDLIEKNKWFIYICCGGCGWGDWKDPLCGSDVEDLTQKATCNTTSLMNDDGLCACLNFQMNQTAQCQCPPVDGAPKCVCFNTPLVPGGGMSKKKGDVEYQAIFGDTWWYTYIFCGGYGCNGLKALDRPMIAGYQKFLIVEGSMGLNEKNEWPGAGNGMAKCTAGLCSGDNVCMQSVETCLCIYTQVKIPPEQGAKKCVCCAKDIVP</sequence>
<dbReference type="Proteomes" id="UP001189429">
    <property type="component" value="Unassembled WGS sequence"/>
</dbReference>
<reference evidence="1" key="1">
    <citation type="submission" date="2023-10" db="EMBL/GenBank/DDBJ databases">
        <authorList>
            <person name="Chen Y."/>
            <person name="Shah S."/>
            <person name="Dougan E. K."/>
            <person name="Thang M."/>
            <person name="Chan C."/>
        </authorList>
    </citation>
    <scope>NUCLEOTIDE SEQUENCE [LARGE SCALE GENOMIC DNA]</scope>
</reference>
<organism evidence="1 2">
    <name type="scientific">Prorocentrum cordatum</name>
    <dbReference type="NCBI Taxonomy" id="2364126"/>
    <lineage>
        <taxon>Eukaryota</taxon>
        <taxon>Sar</taxon>
        <taxon>Alveolata</taxon>
        <taxon>Dinophyceae</taxon>
        <taxon>Prorocentrales</taxon>
        <taxon>Prorocentraceae</taxon>
        <taxon>Prorocentrum</taxon>
    </lineage>
</organism>
<gene>
    <name evidence="1" type="ORF">PCOR1329_LOCUS6525</name>
</gene>
<evidence type="ECO:0000313" key="2">
    <source>
        <dbReference type="Proteomes" id="UP001189429"/>
    </source>
</evidence>
<evidence type="ECO:0000313" key="1">
    <source>
        <dbReference type="EMBL" id="CAK0797444.1"/>
    </source>
</evidence>
<keyword evidence="2" id="KW-1185">Reference proteome</keyword>